<organism evidence="5 6">
    <name type="scientific">Mesorhizobium hungaricum</name>
    <dbReference type="NCBI Taxonomy" id="1566387"/>
    <lineage>
        <taxon>Bacteria</taxon>
        <taxon>Pseudomonadati</taxon>
        <taxon>Pseudomonadota</taxon>
        <taxon>Alphaproteobacteria</taxon>
        <taxon>Hyphomicrobiales</taxon>
        <taxon>Phyllobacteriaceae</taxon>
        <taxon>Mesorhizobium</taxon>
    </lineage>
</organism>
<dbReference type="InterPro" id="IPR036977">
    <property type="entry name" value="DNA_primase_Znf_CHC2"/>
</dbReference>
<dbReference type="OrthoDB" id="9811157at2"/>
<dbReference type="RefSeq" id="WP_024922483.1">
    <property type="nucleotide sequence ID" value="NZ_MDEO01000036.1"/>
</dbReference>
<sequence>MSRRIDQTEIDDLKSRTELSSVFAQFGVRSRDTGKIKWVPCCFHGEKTPSLKIDDTRGRYHCFGCGASGDHFSVLTELGGKTFMEAVEVLGGVRLITAEERKEIEAQSQKWQKEEAAKSDRTRKDCQKLFDGAKPIGGTLAAAYLEARGLPVVKHWTADLRFVAELPYHGWVSAEADSTSDLGAFPAMVAAIRDAKGQLIGLHRTYLDKSAPKKLVPPGDPARNKAKKVLGEQKGGTIRLSPEGPCVVIGEGIETTRAWFALGLAEEDVALAAAVSLGNLSGGAMGSSPHPTDDDKRIPNGIPDMDRPGMILPAIVRKAILLGDGDSDWAMTRARLLVGGRRLRNLGLSVWVQMAPKGQDFGDLVEGA</sequence>
<dbReference type="Pfam" id="PF01807">
    <property type="entry name" value="Zn_ribbon_DnaG"/>
    <property type="match status" value="1"/>
</dbReference>
<dbReference type="SUPFAM" id="SSF57783">
    <property type="entry name" value="Zinc beta-ribbon"/>
    <property type="match status" value="1"/>
</dbReference>
<gene>
    <name evidence="5" type="ORF">QV13_23965</name>
</gene>
<dbReference type="InterPro" id="IPR050219">
    <property type="entry name" value="DnaG_primase"/>
</dbReference>
<protein>
    <recommendedName>
        <fullName evidence="4">Zinc finger CHC2-type domain-containing protein</fullName>
    </recommendedName>
</protein>
<dbReference type="PANTHER" id="PTHR30313:SF2">
    <property type="entry name" value="DNA PRIMASE"/>
    <property type="match status" value="1"/>
</dbReference>
<dbReference type="Pfam" id="PF23639">
    <property type="entry name" value="DUF7146"/>
    <property type="match status" value="1"/>
</dbReference>
<dbReference type="EMBL" id="MDEO01000036">
    <property type="protein sequence ID" value="OCX12657.1"/>
    <property type="molecule type" value="Genomic_DNA"/>
</dbReference>
<keyword evidence="3" id="KW-0862">Zinc</keyword>
<dbReference type="GO" id="GO:0005737">
    <property type="term" value="C:cytoplasm"/>
    <property type="evidence" value="ECO:0007669"/>
    <property type="project" value="TreeGrafter"/>
</dbReference>
<reference evidence="5 6" key="1">
    <citation type="submission" date="2016-08" db="EMBL/GenBank/DDBJ databases">
        <title>Whole genome sequence of Mesorhizobium sp. strain UASWS1009 isolated from industrial sewage.</title>
        <authorList>
            <person name="Crovadore J."/>
            <person name="Calmin G."/>
            <person name="Chablais R."/>
            <person name="Cochard B."/>
            <person name="Lefort F."/>
        </authorList>
    </citation>
    <scope>NUCLEOTIDE SEQUENCE [LARGE SCALE GENOMIC DNA]</scope>
    <source>
        <strain evidence="5 6">UASWS1009</strain>
    </source>
</reference>
<proteinExistence type="predicted"/>
<dbReference type="Gene3D" id="3.90.580.10">
    <property type="entry name" value="Zinc finger, CHC2-type domain"/>
    <property type="match status" value="1"/>
</dbReference>
<feature type="domain" description="Zinc finger CHC2-type" evidence="4">
    <location>
        <begin position="38"/>
        <end position="91"/>
    </location>
</feature>
<evidence type="ECO:0000313" key="6">
    <source>
        <dbReference type="Proteomes" id="UP000094412"/>
    </source>
</evidence>
<dbReference type="STRING" id="1566387.QV13_23965"/>
<evidence type="ECO:0000313" key="5">
    <source>
        <dbReference type="EMBL" id="OCX12657.1"/>
    </source>
</evidence>
<dbReference type="GO" id="GO:0008270">
    <property type="term" value="F:zinc ion binding"/>
    <property type="evidence" value="ECO:0007669"/>
    <property type="project" value="UniProtKB-KW"/>
</dbReference>
<keyword evidence="6" id="KW-1185">Reference proteome</keyword>
<evidence type="ECO:0000259" key="4">
    <source>
        <dbReference type="SMART" id="SM00400"/>
    </source>
</evidence>
<evidence type="ECO:0000256" key="1">
    <source>
        <dbReference type="ARBA" id="ARBA00022723"/>
    </source>
</evidence>
<comment type="caution">
    <text evidence="5">The sequence shown here is derived from an EMBL/GenBank/DDBJ whole genome shotgun (WGS) entry which is preliminary data.</text>
</comment>
<dbReference type="AlphaFoldDB" id="A0A1C2DD32"/>
<keyword evidence="2" id="KW-0863">Zinc-finger</keyword>
<dbReference type="GO" id="GO:0003899">
    <property type="term" value="F:DNA-directed RNA polymerase activity"/>
    <property type="evidence" value="ECO:0007669"/>
    <property type="project" value="InterPro"/>
</dbReference>
<evidence type="ECO:0000256" key="2">
    <source>
        <dbReference type="ARBA" id="ARBA00022771"/>
    </source>
</evidence>
<dbReference type="InterPro" id="IPR002694">
    <property type="entry name" value="Znf_CHC2"/>
</dbReference>
<keyword evidence="1" id="KW-0479">Metal-binding</keyword>
<dbReference type="SMART" id="SM00400">
    <property type="entry name" value="ZnF_CHCC"/>
    <property type="match status" value="1"/>
</dbReference>
<dbReference type="Proteomes" id="UP000094412">
    <property type="component" value="Unassembled WGS sequence"/>
</dbReference>
<dbReference type="InterPro" id="IPR055570">
    <property type="entry name" value="DUF7146"/>
</dbReference>
<dbReference type="GO" id="GO:0006269">
    <property type="term" value="P:DNA replication, synthesis of primer"/>
    <property type="evidence" value="ECO:0007669"/>
    <property type="project" value="TreeGrafter"/>
</dbReference>
<dbReference type="PANTHER" id="PTHR30313">
    <property type="entry name" value="DNA PRIMASE"/>
    <property type="match status" value="1"/>
</dbReference>
<evidence type="ECO:0000256" key="3">
    <source>
        <dbReference type="ARBA" id="ARBA00022833"/>
    </source>
</evidence>
<dbReference type="GO" id="GO:0003677">
    <property type="term" value="F:DNA binding"/>
    <property type="evidence" value="ECO:0007669"/>
    <property type="project" value="InterPro"/>
</dbReference>
<name>A0A1C2DD32_9HYPH</name>
<accession>A0A1C2DD32</accession>